<accession>A0A917P1F9</accession>
<keyword evidence="2" id="KW-1185">Reference proteome</keyword>
<evidence type="ECO:0000313" key="2">
    <source>
        <dbReference type="Proteomes" id="UP000657574"/>
    </source>
</evidence>
<protein>
    <submittedName>
        <fullName evidence="1">Uncharacterized protein</fullName>
    </submittedName>
</protein>
<proteinExistence type="predicted"/>
<organism evidence="1 2">
    <name type="scientific">Streptomyces brasiliensis</name>
    <dbReference type="NCBI Taxonomy" id="1954"/>
    <lineage>
        <taxon>Bacteria</taxon>
        <taxon>Bacillati</taxon>
        <taxon>Actinomycetota</taxon>
        <taxon>Actinomycetes</taxon>
        <taxon>Kitasatosporales</taxon>
        <taxon>Streptomycetaceae</taxon>
        <taxon>Streptomyces</taxon>
    </lineage>
</organism>
<dbReference type="AlphaFoldDB" id="A0A917P1F9"/>
<sequence>MTDDLSNLGLECSPDWVPLPVTDTVDLDYWARYQAAELVERYARDGEKGDAGQLERSLRSAVTDSRKRTPLAAFALYLSGQAFMAAGLELDALHPDAEYPEVTLALLTEHMSVTDFGEPNVRRVRLPLGEAVRIRQNLIGEKKRWFGARPVIRSLFYGVRPEGMGTAVTLTLSWEEAVLDEPVEQMGDAIARTLTV</sequence>
<dbReference type="RefSeq" id="WP_189315723.1">
    <property type="nucleotide sequence ID" value="NZ_BMQA01000042.1"/>
</dbReference>
<dbReference type="Proteomes" id="UP000657574">
    <property type="component" value="Unassembled WGS sequence"/>
</dbReference>
<reference evidence="1" key="2">
    <citation type="submission" date="2020-09" db="EMBL/GenBank/DDBJ databases">
        <authorList>
            <person name="Sun Q."/>
            <person name="Ohkuma M."/>
        </authorList>
    </citation>
    <scope>NUCLEOTIDE SEQUENCE</scope>
    <source>
        <strain evidence="1">JCM 3086</strain>
    </source>
</reference>
<name>A0A917P1F9_9ACTN</name>
<gene>
    <name evidence="1" type="ORF">GCM10010121_073930</name>
</gene>
<dbReference type="EMBL" id="BMQA01000042">
    <property type="protein sequence ID" value="GGJ52300.1"/>
    <property type="molecule type" value="Genomic_DNA"/>
</dbReference>
<reference evidence="1" key="1">
    <citation type="journal article" date="2014" name="Int. J. Syst. Evol. Microbiol.">
        <title>Complete genome sequence of Corynebacterium casei LMG S-19264T (=DSM 44701T), isolated from a smear-ripened cheese.</title>
        <authorList>
            <consortium name="US DOE Joint Genome Institute (JGI-PGF)"/>
            <person name="Walter F."/>
            <person name="Albersmeier A."/>
            <person name="Kalinowski J."/>
            <person name="Ruckert C."/>
        </authorList>
    </citation>
    <scope>NUCLEOTIDE SEQUENCE</scope>
    <source>
        <strain evidence="1">JCM 3086</strain>
    </source>
</reference>
<evidence type="ECO:0000313" key="1">
    <source>
        <dbReference type="EMBL" id="GGJ52300.1"/>
    </source>
</evidence>
<comment type="caution">
    <text evidence="1">The sequence shown here is derived from an EMBL/GenBank/DDBJ whole genome shotgun (WGS) entry which is preliminary data.</text>
</comment>